<protein>
    <recommendedName>
        <fullName evidence="1">ADP-ribosyl cyclase/cyclic ADP-ribose hydrolase</fullName>
        <ecNumber evidence="1">3.2.2.6</ecNumber>
    </recommendedName>
</protein>
<dbReference type="InterPro" id="IPR002182">
    <property type="entry name" value="NB-ARC"/>
</dbReference>
<dbReference type="GO" id="GO:0007165">
    <property type="term" value="P:signal transduction"/>
    <property type="evidence" value="ECO:0007669"/>
    <property type="project" value="InterPro"/>
</dbReference>
<comment type="catalytic activity">
    <reaction evidence="7">
        <text>NAD(+) + H2O = ADP-D-ribose + nicotinamide + H(+)</text>
        <dbReference type="Rhea" id="RHEA:16301"/>
        <dbReference type="ChEBI" id="CHEBI:15377"/>
        <dbReference type="ChEBI" id="CHEBI:15378"/>
        <dbReference type="ChEBI" id="CHEBI:17154"/>
        <dbReference type="ChEBI" id="CHEBI:57540"/>
        <dbReference type="ChEBI" id="CHEBI:57967"/>
        <dbReference type="EC" id="3.2.2.6"/>
    </reaction>
    <physiologicalReaction direction="left-to-right" evidence="7">
        <dbReference type="Rhea" id="RHEA:16302"/>
    </physiologicalReaction>
</comment>
<reference evidence="10" key="2">
    <citation type="submission" date="2021-01" db="UniProtKB">
        <authorList>
            <consortium name="EnsemblPlants"/>
        </authorList>
    </citation>
    <scope>IDENTIFICATION</scope>
</reference>
<evidence type="ECO:0000256" key="2">
    <source>
        <dbReference type="ARBA" id="ARBA00022614"/>
    </source>
</evidence>
<evidence type="ECO:0000256" key="3">
    <source>
        <dbReference type="ARBA" id="ARBA00022737"/>
    </source>
</evidence>
<evidence type="ECO:0000256" key="5">
    <source>
        <dbReference type="ARBA" id="ARBA00022821"/>
    </source>
</evidence>
<dbReference type="PANTHER" id="PTHR11017:SF527">
    <property type="entry name" value="TMV RESISTANCE PROTEIN N-LIKE"/>
    <property type="match status" value="1"/>
</dbReference>
<dbReference type="Gene3D" id="3.80.10.10">
    <property type="entry name" value="Ribonuclease Inhibitor"/>
    <property type="match status" value="3"/>
</dbReference>
<evidence type="ECO:0000256" key="8">
    <source>
        <dbReference type="SAM" id="MobiDB-lite"/>
    </source>
</evidence>
<dbReference type="InterPro" id="IPR035897">
    <property type="entry name" value="Toll_tir_struct_dom_sf"/>
</dbReference>
<dbReference type="InterPro" id="IPR032675">
    <property type="entry name" value="LRR_dom_sf"/>
</dbReference>
<evidence type="ECO:0000256" key="1">
    <source>
        <dbReference type="ARBA" id="ARBA00011982"/>
    </source>
</evidence>
<proteinExistence type="predicted"/>
<dbReference type="OMA" id="WRILCKE"/>
<keyword evidence="11" id="KW-1185">Reference proteome</keyword>
<dbReference type="InterPro" id="IPR000157">
    <property type="entry name" value="TIR_dom"/>
</dbReference>
<dbReference type="SUPFAM" id="SSF52047">
    <property type="entry name" value="RNI-like"/>
    <property type="match status" value="1"/>
</dbReference>
<dbReference type="GO" id="GO:0061809">
    <property type="term" value="F:NAD+ nucleosidase activity, cyclic ADP-ribose generating"/>
    <property type="evidence" value="ECO:0007669"/>
    <property type="project" value="UniProtKB-EC"/>
</dbReference>
<dbReference type="EC" id="3.2.2.6" evidence="1"/>
<evidence type="ECO:0000313" key="10">
    <source>
        <dbReference type="EnsemblPlants" id="QL09p000702:mrna"/>
    </source>
</evidence>
<feature type="region of interest" description="Disordered" evidence="8">
    <location>
        <begin position="1237"/>
        <end position="1285"/>
    </location>
</feature>
<dbReference type="PANTHER" id="PTHR11017">
    <property type="entry name" value="LEUCINE-RICH REPEAT-CONTAINING PROTEIN"/>
    <property type="match status" value="1"/>
</dbReference>
<evidence type="ECO:0000313" key="11">
    <source>
        <dbReference type="Proteomes" id="UP000594261"/>
    </source>
</evidence>
<dbReference type="InterPro" id="IPR058192">
    <property type="entry name" value="WHD_ROQ1-like"/>
</dbReference>
<dbReference type="KEGG" id="qlo:115959641"/>
<dbReference type="GO" id="GO:0006952">
    <property type="term" value="P:defense response"/>
    <property type="evidence" value="ECO:0007669"/>
    <property type="project" value="InterPro"/>
</dbReference>
<dbReference type="InterPro" id="IPR058546">
    <property type="entry name" value="RPS4B/Roq1-like_LRR"/>
</dbReference>
<dbReference type="Gene3D" id="3.40.50.10140">
    <property type="entry name" value="Toll/interleukin-1 receptor homology (TIR) domain"/>
    <property type="match status" value="1"/>
</dbReference>
<dbReference type="SUPFAM" id="SSF52540">
    <property type="entry name" value="P-loop containing nucleoside triphosphate hydrolases"/>
    <property type="match status" value="1"/>
</dbReference>
<dbReference type="EMBL" id="LRBV02000009">
    <property type="status" value="NOT_ANNOTATED_CDS"/>
    <property type="molecule type" value="Genomic_DNA"/>
</dbReference>
<keyword evidence="5" id="KW-0611">Plant defense</keyword>
<dbReference type="Gene3D" id="1.10.8.430">
    <property type="entry name" value="Helical domain of apoptotic protease-activating factors"/>
    <property type="match status" value="1"/>
</dbReference>
<dbReference type="InterPro" id="IPR045344">
    <property type="entry name" value="C-JID"/>
</dbReference>
<dbReference type="Pfam" id="PF00931">
    <property type="entry name" value="NB-ARC"/>
    <property type="match status" value="1"/>
</dbReference>
<dbReference type="InterPro" id="IPR011713">
    <property type="entry name" value="Leu-rich_rpt_3"/>
</dbReference>
<dbReference type="InterPro" id="IPR042197">
    <property type="entry name" value="Apaf_helical"/>
</dbReference>
<organism evidence="10 11">
    <name type="scientific">Quercus lobata</name>
    <name type="common">Valley oak</name>
    <dbReference type="NCBI Taxonomy" id="97700"/>
    <lineage>
        <taxon>Eukaryota</taxon>
        <taxon>Viridiplantae</taxon>
        <taxon>Streptophyta</taxon>
        <taxon>Embryophyta</taxon>
        <taxon>Tracheophyta</taxon>
        <taxon>Spermatophyta</taxon>
        <taxon>Magnoliopsida</taxon>
        <taxon>eudicotyledons</taxon>
        <taxon>Gunneridae</taxon>
        <taxon>Pentapetalae</taxon>
        <taxon>rosids</taxon>
        <taxon>fabids</taxon>
        <taxon>Fagales</taxon>
        <taxon>Fagaceae</taxon>
        <taxon>Quercus</taxon>
    </lineage>
</organism>
<dbReference type="Pfam" id="PF07725">
    <property type="entry name" value="LRR_3"/>
    <property type="match status" value="1"/>
</dbReference>
<keyword evidence="3" id="KW-0677">Repeat</keyword>
<dbReference type="Pfam" id="PF23286">
    <property type="entry name" value="LRR_13"/>
    <property type="match status" value="2"/>
</dbReference>
<dbReference type="RefSeq" id="XP_030933972.1">
    <property type="nucleotide sequence ID" value="XM_031078112.1"/>
</dbReference>
<keyword evidence="2" id="KW-0433">Leucine-rich repeat</keyword>
<feature type="compositionally biased region" description="Basic and acidic residues" evidence="8">
    <location>
        <begin position="1257"/>
        <end position="1269"/>
    </location>
</feature>
<dbReference type="GO" id="GO:0043531">
    <property type="term" value="F:ADP binding"/>
    <property type="evidence" value="ECO:0007669"/>
    <property type="project" value="InterPro"/>
</dbReference>
<feature type="domain" description="TIR" evidence="9">
    <location>
        <begin position="19"/>
        <end position="185"/>
    </location>
</feature>
<dbReference type="InterPro" id="IPR027417">
    <property type="entry name" value="P-loop_NTPase"/>
</dbReference>
<dbReference type="FunFam" id="3.40.50.10140:FF:000007">
    <property type="entry name" value="Disease resistance protein (TIR-NBS-LRR class)"/>
    <property type="match status" value="1"/>
</dbReference>
<dbReference type="InterPro" id="IPR044974">
    <property type="entry name" value="Disease_R_plants"/>
</dbReference>
<dbReference type="RefSeq" id="XP_030933971.1">
    <property type="nucleotide sequence ID" value="XM_031078111.1"/>
</dbReference>
<sequence>MAFMNTKRDSSSSSSTHTLKYEVFLSFRGEDTRIGFTSHLYTALDQKGIYTFIDDEKLERGKSISPTLMKAIKESRFAIVIFSKNYASSTWCLEELEEIIGCITKTGMTVLPIFYYVDPSDVWKQTGTFKQAFDEHEQRFKENIEKVQKWRAILNEVANISGWHVPKRSEAECIQDIVEVILNKLSNTFSVPMGLIGIESRVEKLKSCLAIESNDVRIIGIWGTGGMGKTTLASVVYKMVSNKFDASCFIANVKEEYEIRGLRKIQQIILKRLLNDRDLKVQDVDKGFLMIKSRLRHKKILLVLDDVNESEQLKKLVGEHCWFGLGSRVIITTRDKHLLVLHEVNEIYEAEVLNHEEALELFSLKAFKMDHPAEHYEKLSQAFVDYSKGLPLALEVLGSFLFKKSVDVWKSELARLMMEFCDRGILNVLRISFDGLQEIDKNIFLNIACFFNQMDRDNVIEILDSLELSPRIGLQVLIDKALIKLHWNRLKMHDLLRDMGRNIVLQECPEDPGKRSRLWLYKDIDNVLITNTGTEAIEGIVLNLPKPIEADWNPESFLMMQHLKLLIINNVCLMHDPKHLSNDLRFLDWRGYSSKSLPSSFQSNKLIELHMCYSYIERLWEGTKSFERLKLIELNKSQNLIETPDFTKIPILEKLFLEDCINLLRVHQSIGVHKKLTILNLKGCKNLRSLPNKFEMRSLEILILSGCSKVKKIPEFEKNMKLVLNIYLDDTAITELPTSIGVLKKLTFLNLKACKSLKTLPNKFEMESLEILTLSDCSKVKQIPEFGRNMKRVCKLYLDGTAITKLPTSIEHLTDLASINLRDCKNLVCLPNTIFNLKMLKDVDISGCSKLERLPENLGNAESIEELDVSGTAIRQVPPSIGLLKNLKQLSFRGCKGLSSSKSKSWYDFLLFYLMPRCPDPVELPSLSLSGLCSLIKLDLRDCNLRAIPNDISCLFSLNILNLSGNDFGCLPENIAQLSSLRHLNPDNCTSLQSLPKLPLNIDYIRGFNCTSLETVPNLLKPNSSIEPTLNLSDCNKLGDNQGFIDMFFAVIKKLLQGHSLDDRHMHKRYAIIFPGSEIPKWFRYQSIGAEVNIKEPFSHLCNEWMGIAVCVVFCSHPHHQIPNGDSLSCWLIANGKKMSSAPNTGHIVVLSDHIWLLYLLPQYYQEKQIKLLSECDANGFIRVGIRIMTHCSVFEVKRCGFRMVYKKDIDDVNRSMAQCSNNSTIPYKGLDVKRTRDDYDGAGPNGEGSSSTTPKMDCEESIEYKDCGEELSNWEESSESDREG</sequence>
<reference evidence="10 11" key="1">
    <citation type="journal article" date="2016" name="G3 (Bethesda)">
        <title>First Draft Assembly and Annotation of the Genome of a California Endemic Oak Quercus lobata Nee (Fagaceae).</title>
        <authorList>
            <person name="Sork V.L."/>
            <person name="Fitz-Gibbon S.T."/>
            <person name="Puiu D."/>
            <person name="Crepeau M."/>
            <person name="Gugger P.F."/>
            <person name="Sherman R."/>
            <person name="Stevens K."/>
            <person name="Langley C.H."/>
            <person name="Pellegrini M."/>
            <person name="Salzberg S.L."/>
        </authorList>
    </citation>
    <scope>NUCLEOTIDE SEQUENCE [LARGE SCALE GENOMIC DNA]</scope>
    <source>
        <strain evidence="10 11">cv. SW786</strain>
    </source>
</reference>
<dbReference type="Pfam" id="PF23282">
    <property type="entry name" value="WHD_ROQ1"/>
    <property type="match status" value="1"/>
</dbReference>
<evidence type="ECO:0000256" key="6">
    <source>
        <dbReference type="ARBA" id="ARBA00023027"/>
    </source>
</evidence>
<dbReference type="OrthoDB" id="1936883at2759"/>
<evidence type="ECO:0000256" key="7">
    <source>
        <dbReference type="ARBA" id="ARBA00047304"/>
    </source>
</evidence>
<gene>
    <name evidence="10" type="primary">LOC115959641</name>
</gene>
<name>A0A7N2RA03_QUELO</name>
<dbReference type="SUPFAM" id="SSF52200">
    <property type="entry name" value="Toll/Interleukin receptor TIR domain"/>
    <property type="match status" value="1"/>
</dbReference>
<dbReference type="SMART" id="SM00255">
    <property type="entry name" value="TIR"/>
    <property type="match status" value="1"/>
</dbReference>
<dbReference type="Pfam" id="PF01582">
    <property type="entry name" value="TIR"/>
    <property type="match status" value="1"/>
</dbReference>
<evidence type="ECO:0000259" key="9">
    <source>
        <dbReference type="PROSITE" id="PS50104"/>
    </source>
</evidence>
<dbReference type="SUPFAM" id="SSF52058">
    <property type="entry name" value="L domain-like"/>
    <property type="match status" value="1"/>
</dbReference>
<dbReference type="PROSITE" id="PS50104">
    <property type="entry name" value="TIR"/>
    <property type="match status" value="1"/>
</dbReference>
<keyword evidence="6" id="KW-0520">NAD</keyword>
<dbReference type="FunCoup" id="A0A7N2RA03">
    <property type="interactions" value="311"/>
</dbReference>
<dbReference type="Proteomes" id="UP000594261">
    <property type="component" value="Chromosome 9"/>
</dbReference>
<keyword evidence="4" id="KW-0378">Hydrolase</keyword>
<evidence type="ECO:0000256" key="4">
    <source>
        <dbReference type="ARBA" id="ARBA00022801"/>
    </source>
</evidence>
<dbReference type="Pfam" id="PF20160">
    <property type="entry name" value="C-JID"/>
    <property type="match status" value="1"/>
</dbReference>
<dbReference type="Gene3D" id="3.40.50.300">
    <property type="entry name" value="P-loop containing nucleotide triphosphate hydrolases"/>
    <property type="match status" value="1"/>
</dbReference>
<dbReference type="InParanoid" id="A0A7N2RA03"/>
<dbReference type="Gramene" id="QL09p000702:mrna">
    <property type="protein sequence ID" value="QL09p000702:mrna"/>
    <property type="gene ID" value="QL09p000702"/>
</dbReference>
<accession>A0A7N2RA03</accession>
<dbReference type="GeneID" id="115959641"/>
<dbReference type="PRINTS" id="PR00364">
    <property type="entry name" value="DISEASERSIST"/>
</dbReference>
<dbReference type="EnsemblPlants" id="QL09p000702:mrna">
    <property type="protein sequence ID" value="QL09p000702:mrna"/>
    <property type="gene ID" value="QL09p000702"/>
</dbReference>